<proteinExistence type="predicted"/>
<protein>
    <submittedName>
        <fullName evidence="1">DUF1800 domain-containing protein</fullName>
    </submittedName>
</protein>
<evidence type="ECO:0000313" key="2">
    <source>
        <dbReference type="Proteomes" id="UP000292627"/>
    </source>
</evidence>
<dbReference type="RefSeq" id="WP_130552692.1">
    <property type="nucleotide sequence ID" value="NZ_SHMC01000008.1"/>
</dbReference>
<sequence length="461" mass="50191">MTRQHAVSAANRFGLGARPGELSGLDDPQGWLLAQLRPAPVPAALAALPGSLDYLQQDIALQQARREAKREGGEQPKSLARTLRQGQLGELTARYRVAVNSQASFVERMVRFWSNHFAVSVDKRVAAPYAAPMEREAIRPHVTGQFGQLLLAVETHPAMLRFLDNARSVGADSMLAQRVRRRDPDKAPGLNENLAREILELHTVGANGGYTQADVTEFAKAITGWGVPGPQDFRRGGVESAFVFRPAAHEEGARTVMGRRYAQSGMAQGRAILADLAVHPATARHVSTKIARHLIRDTPPPAVIEAMCQAWARTDGDLAAVYTALIRHPAAWDAQARKFKTPDDYVVSALRAGGALDDRRPQALVALLGRMGQPPFTPRSPAGFEDDAAQWSGPDALWKRVQSAQALAEAVPEERLDPLRTAQTVFAETLDADTATMLRRAESPRDGLALLFASPAFQWRA</sequence>
<gene>
    <name evidence="1" type="ORF">EA660_17205</name>
</gene>
<dbReference type="Proteomes" id="UP000292627">
    <property type="component" value="Unassembled WGS sequence"/>
</dbReference>
<accession>A0A4Q8L5M1</accession>
<dbReference type="EMBL" id="SHMC01000008">
    <property type="protein sequence ID" value="TAA21692.1"/>
    <property type="molecule type" value="Genomic_DNA"/>
</dbReference>
<dbReference type="AlphaFoldDB" id="A0A4Q8L5M1"/>
<reference evidence="1 2" key="1">
    <citation type="submission" date="2019-02" db="EMBL/GenBank/DDBJ databases">
        <title>WGS of Pseudoxanthomonas species novum from clinical isolates.</title>
        <authorList>
            <person name="Bernier A.-M."/>
            <person name="Bernard K."/>
            <person name="Vachon A."/>
        </authorList>
    </citation>
    <scope>NUCLEOTIDE SEQUENCE [LARGE SCALE GENOMIC DNA]</scope>
    <source>
        <strain evidence="1 2">NML171200</strain>
    </source>
</reference>
<evidence type="ECO:0000313" key="1">
    <source>
        <dbReference type="EMBL" id="TAA21692.1"/>
    </source>
</evidence>
<name>A0A4Q8L5M1_9GAMM</name>
<dbReference type="OrthoDB" id="9772295at2"/>
<comment type="caution">
    <text evidence="1">The sequence shown here is derived from an EMBL/GenBank/DDBJ whole genome shotgun (WGS) entry which is preliminary data.</text>
</comment>
<organism evidence="1 2">
    <name type="scientific">Pseudoxanthomonas winnipegensis</name>
    <dbReference type="NCBI Taxonomy" id="2480810"/>
    <lineage>
        <taxon>Bacteria</taxon>
        <taxon>Pseudomonadati</taxon>
        <taxon>Pseudomonadota</taxon>
        <taxon>Gammaproteobacteria</taxon>
        <taxon>Lysobacterales</taxon>
        <taxon>Lysobacteraceae</taxon>
        <taxon>Pseudoxanthomonas</taxon>
    </lineage>
</organism>
<dbReference type="InterPro" id="IPR014917">
    <property type="entry name" value="DUF1800"/>
</dbReference>
<dbReference type="Pfam" id="PF08811">
    <property type="entry name" value="DUF1800"/>
    <property type="match status" value="1"/>
</dbReference>